<reference evidence="3" key="1">
    <citation type="submission" date="2023-10" db="EMBL/GenBank/DDBJ databases">
        <authorList>
            <person name="Hackl T."/>
        </authorList>
    </citation>
    <scope>NUCLEOTIDE SEQUENCE</scope>
</reference>
<feature type="region of interest" description="Disordered" evidence="1">
    <location>
        <begin position="185"/>
        <end position="267"/>
    </location>
</feature>
<feature type="transmembrane region" description="Helical" evidence="2">
    <location>
        <begin position="64"/>
        <end position="86"/>
    </location>
</feature>
<dbReference type="Proteomes" id="UP001295740">
    <property type="component" value="Unassembled WGS sequence"/>
</dbReference>
<feature type="transmembrane region" description="Helical" evidence="2">
    <location>
        <begin position="98"/>
        <end position="123"/>
    </location>
</feature>
<proteinExistence type="predicted"/>
<accession>A0AAI8VS30</accession>
<evidence type="ECO:0000256" key="2">
    <source>
        <dbReference type="SAM" id="Phobius"/>
    </source>
</evidence>
<feature type="compositionally biased region" description="Low complexity" evidence="1">
    <location>
        <begin position="441"/>
        <end position="455"/>
    </location>
</feature>
<dbReference type="EMBL" id="CAUWAG010000012">
    <property type="protein sequence ID" value="CAJ2509447.1"/>
    <property type="molecule type" value="Genomic_DNA"/>
</dbReference>
<keyword evidence="4" id="KW-1185">Reference proteome</keyword>
<organism evidence="3 4">
    <name type="scientific">Anthostomella pinea</name>
    <dbReference type="NCBI Taxonomy" id="933095"/>
    <lineage>
        <taxon>Eukaryota</taxon>
        <taxon>Fungi</taxon>
        <taxon>Dikarya</taxon>
        <taxon>Ascomycota</taxon>
        <taxon>Pezizomycotina</taxon>
        <taxon>Sordariomycetes</taxon>
        <taxon>Xylariomycetidae</taxon>
        <taxon>Xylariales</taxon>
        <taxon>Xylariaceae</taxon>
        <taxon>Anthostomella</taxon>
    </lineage>
</organism>
<keyword evidence="2" id="KW-0812">Transmembrane</keyword>
<feature type="compositionally biased region" description="Acidic residues" evidence="1">
    <location>
        <begin position="400"/>
        <end position="413"/>
    </location>
</feature>
<feature type="compositionally biased region" description="Basic and acidic residues" evidence="1">
    <location>
        <begin position="258"/>
        <end position="267"/>
    </location>
</feature>
<feature type="transmembrane region" description="Helical" evidence="2">
    <location>
        <begin position="129"/>
        <end position="154"/>
    </location>
</feature>
<name>A0AAI8VS30_9PEZI</name>
<gene>
    <name evidence="3" type="ORF">KHLLAP_LOCUS9915</name>
</gene>
<dbReference type="AlphaFoldDB" id="A0AAI8VS30"/>
<keyword evidence="2" id="KW-1133">Transmembrane helix</keyword>
<keyword evidence="2" id="KW-0472">Membrane</keyword>
<evidence type="ECO:0000313" key="4">
    <source>
        <dbReference type="Proteomes" id="UP001295740"/>
    </source>
</evidence>
<feature type="compositionally biased region" description="Basic and acidic residues" evidence="1">
    <location>
        <begin position="464"/>
        <end position="484"/>
    </location>
</feature>
<feature type="region of interest" description="Disordered" evidence="1">
    <location>
        <begin position="385"/>
        <end position="484"/>
    </location>
</feature>
<comment type="caution">
    <text evidence="3">The sequence shown here is derived from an EMBL/GenBank/DDBJ whole genome shotgun (WGS) entry which is preliminary data.</text>
</comment>
<sequence length="484" mass="53401">MLGTHRDNAQFARARWRKTILLPCWIVQLGLLMSIMGLFIFRLSRTVRTWEKEKEKGNVPTVEFVWESVNIGFSLSSLIITLVSIARFIAEVLTPLPLLFMSIISLTLSSAVLALDIVVYVQYADREYSLIGLGMDCALMLFTIIPTIYSILIYRRLLTYDDYHLPGNAKPYGFANANAVDEDTTRYSSSYLQPPTPYDPTDFSTNTNAVTRPRSLSAGRRISLNFSRSNTTSTSPLPSPTPTTTPQPPNPNQTSTTSERRASYDHKRDTQFDEFRARRASANSSTNLQADVQKALGTEFGWDTSNDYFPPQKPQQRQRDSIITTKSVPVSKAQTRARGDSLLRQASWEASLSLTGMGSRSPTPSIIVATPDDTASGAATAASTVMVQPGHSLRSVPETHEEEEDDGHDEDGGDLGAAGSRYGRRSVPMPENEVREALLVRRNSSRASSPASSRNAGGGGGRLGRLEGLEDIELEGRLKRRRDS</sequence>
<evidence type="ECO:0000313" key="3">
    <source>
        <dbReference type="EMBL" id="CAJ2509447.1"/>
    </source>
</evidence>
<feature type="transmembrane region" description="Helical" evidence="2">
    <location>
        <begin position="20"/>
        <end position="44"/>
    </location>
</feature>
<evidence type="ECO:0000256" key="1">
    <source>
        <dbReference type="SAM" id="MobiDB-lite"/>
    </source>
</evidence>
<protein>
    <submittedName>
        <fullName evidence="3">Uu.00g144730.m01.CDS01</fullName>
    </submittedName>
</protein>
<feature type="compositionally biased region" description="Pro residues" evidence="1">
    <location>
        <begin position="237"/>
        <end position="251"/>
    </location>
</feature>